<organism evidence="1 2">
    <name type="scientific">Piloderma croceum (strain F 1598)</name>
    <dbReference type="NCBI Taxonomy" id="765440"/>
    <lineage>
        <taxon>Eukaryota</taxon>
        <taxon>Fungi</taxon>
        <taxon>Dikarya</taxon>
        <taxon>Basidiomycota</taxon>
        <taxon>Agaricomycotina</taxon>
        <taxon>Agaricomycetes</taxon>
        <taxon>Agaricomycetidae</taxon>
        <taxon>Atheliales</taxon>
        <taxon>Atheliaceae</taxon>
        <taxon>Piloderma</taxon>
    </lineage>
</organism>
<reference evidence="2" key="2">
    <citation type="submission" date="2015-01" db="EMBL/GenBank/DDBJ databases">
        <title>Evolutionary Origins and Diversification of the Mycorrhizal Mutualists.</title>
        <authorList>
            <consortium name="DOE Joint Genome Institute"/>
            <consortium name="Mycorrhizal Genomics Consortium"/>
            <person name="Kohler A."/>
            <person name="Kuo A."/>
            <person name="Nagy L.G."/>
            <person name="Floudas D."/>
            <person name="Copeland A."/>
            <person name="Barry K.W."/>
            <person name="Cichocki N."/>
            <person name="Veneault-Fourrey C."/>
            <person name="LaButti K."/>
            <person name="Lindquist E.A."/>
            <person name="Lipzen A."/>
            <person name="Lundell T."/>
            <person name="Morin E."/>
            <person name="Murat C."/>
            <person name="Riley R."/>
            <person name="Ohm R."/>
            <person name="Sun H."/>
            <person name="Tunlid A."/>
            <person name="Henrissat B."/>
            <person name="Grigoriev I.V."/>
            <person name="Hibbett D.S."/>
            <person name="Martin F."/>
        </authorList>
    </citation>
    <scope>NUCLEOTIDE SEQUENCE [LARGE SCALE GENOMIC DNA]</scope>
    <source>
        <strain evidence="2">F 1598</strain>
    </source>
</reference>
<dbReference type="HOGENOM" id="CLU_2292714_0_0_1"/>
<evidence type="ECO:0000313" key="2">
    <source>
        <dbReference type="Proteomes" id="UP000054166"/>
    </source>
</evidence>
<reference evidence="1 2" key="1">
    <citation type="submission" date="2014-04" db="EMBL/GenBank/DDBJ databases">
        <authorList>
            <consortium name="DOE Joint Genome Institute"/>
            <person name="Kuo A."/>
            <person name="Tarkka M."/>
            <person name="Buscot F."/>
            <person name="Kohler A."/>
            <person name="Nagy L.G."/>
            <person name="Floudas D."/>
            <person name="Copeland A."/>
            <person name="Barry K.W."/>
            <person name="Cichocki N."/>
            <person name="Veneault-Fourrey C."/>
            <person name="LaButti K."/>
            <person name="Lindquist E.A."/>
            <person name="Lipzen A."/>
            <person name="Lundell T."/>
            <person name="Morin E."/>
            <person name="Murat C."/>
            <person name="Sun H."/>
            <person name="Tunlid A."/>
            <person name="Henrissat B."/>
            <person name="Grigoriev I.V."/>
            <person name="Hibbett D.S."/>
            <person name="Martin F."/>
            <person name="Nordberg H.P."/>
            <person name="Cantor M.N."/>
            <person name="Hua S.X."/>
        </authorList>
    </citation>
    <scope>NUCLEOTIDE SEQUENCE [LARGE SCALE GENOMIC DNA]</scope>
    <source>
        <strain evidence="1 2">F 1598</strain>
    </source>
</reference>
<sequence>MPTAVPVSARRQIFGRASRLKAVRKTGMSDVRKVTGFSVQLPDFDGLPFSIRPSLLAMAGRCYCSEMRIEVPISVEAGFGIRKGTSASTKLLYDGNPSEKR</sequence>
<evidence type="ECO:0000313" key="1">
    <source>
        <dbReference type="EMBL" id="KIM84475.1"/>
    </source>
</evidence>
<name>A0A0C3FJ70_PILCF</name>
<gene>
    <name evidence="1" type="ORF">PILCRDRAFT_6133</name>
</gene>
<proteinExistence type="predicted"/>
<accession>A0A0C3FJ70</accession>
<dbReference type="AlphaFoldDB" id="A0A0C3FJ70"/>
<dbReference type="InParanoid" id="A0A0C3FJ70"/>
<keyword evidence="2" id="KW-1185">Reference proteome</keyword>
<protein>
    <submittedName>
        <fullName evidence="1">Uncharacterized protein</fullName>
    </submittedName>
</protein>
<dbReference type="EMBL" id="KN832987">
    <property type="protein sequence ID" value="KIM84475.1"/>
    <property type="molecule type" value="Genomic_DNA"/>
</dbReference>
<dbReference type="Proteomes" id="UP000054166">
    <property type="component" value="Unassembled WGS sequence"/>
</dbReference>